<proteinExistence type="predicted"/>
<dbReference type="RefSeq" id="WP_162660867.1">
    <property type="nucleotide sequence ID" value="NZ_LR593887.1"/>
</dbReference>
<evidence type="ECO:0000313" key="1">
    <source>
        <dbReference type="EMBL" id="VIP05697.1"/>
    </source>
</evidence>
<protein>
    <submittedName>
        <fullName evidence="1">Uncharacterized protein</fullName>
    </submittedName>
</protein>
<accession>A0A6C2YWF5</accession>
<evidence type="ECO:0000313" key="2">
    <source>
        <dbReference type="Proteomes" id="UP000464378"/>
    </source>
</evidence>
<sequence>MRSRHASPLQISLLEDRTTPAVTASLSGSILNILGSVTTPGDIITIEHQGAGTFEVSDGATSVGTFAKVTTVRFTTSGENDTVLLDLGGGYTGQVVGNLGTGDNALTINNGTLTGNITVISGNGNDSLNLDSNIKGVAVFNLGNGDNTFAHKVGLNITGTLALYGGSGNDTIVSNGLTTTSRLVVAFGNGENTIALENTTVNGTLGIGGGLGTDSVLLDNVTVAGDTSIQLVGGSDDTALIAKSQLLGNLTTVAVNDLTLGGASSVAKSFLIYGGNTRNDVTINGDVTLDVRFSLPMMAGNLIGNSNINVGANSVIGRDFAVSGTLISQFGTNVLINSGAKINRDFLYTGTNSDDVVEVSGAVTRNLGVATRGGNDTVIIADNATALIGRATFDLGTGDDFLEFNRDIVGTSLRLSINAGDGSDIVSLGATASIGGLTNILLGAGNDTLILASDHTGQLTVDGGAGSDTVIFEATATITGMNVNLGAGDDLAIDNGAVFGGTTKILNGGSGIDTANALGFLTVTKVGIEIFV</sequence>
<dbReference type="AlphaFoldDB" id="A0A6C2YWF5"/>
<gene>
    <name evidence="1" type="ORF">GMBLW1_34960</name>
</gene>
<dbReference type="InParanoid" id="A0A6C2YWF5"/>
<reference evidence="1" key="1">
    <citation type="submission" date="2019-04" db="EMBL/GenBank/DDBJ databases">
        <authorList>
            <consortium name="Science for Life Laboratories"/>
        </authorList>
    </citation>
    <scope>NUCLEOTIDE SEQUENCE</scope>
    <source>
        <strain evidence="1">MBLW1</strain>
    </source>
</reference>
<dbReference type="Proteomes" id="UP000464378">
    <property type="component" value="Chromosome"/>
</dbReference>
<organism evidence="1">
    <name type="scientific">Tuwongella immobilis</name>
    <dbReference type="NCBI Taxonomy" id="692036"/>
    <lineage>
        <taxon>Bacteria</taxon>
        <taxon>Pseudomonadati</taxon>
        <taxon>Planctomycetota</taxon>
        <taxon>Planctomycetia</taxon>
        <taxon>Gemmatales</taxon>
        <taxon>Gemmataceae</taxon>
        <taxon>Tuwongella</taxon>
    </lineage>
</organism>
<dbReference type="EMBL" id="LR593887">
    <property type="protein sequence ID" value="VTS08750.1"/>
    <property type="molecule type" value="Genomic_DNA"/>
</dbReference>
<dbReference type="KEGG" id="tim:GMBLW1_34960"/>
<dbReference type="PRINTS" id="PR00313">
    <property type="entry name" value="CABNDNGRPT"/>
</dbReference>
<dbReference type="Gene3D" id="2.160.20.160">
    <property type="match status" value="2"/>
</dbReference>
<name>A0A6C2YWF5_9BACT</name>
<keyword evidence="2" id="KW-1185">Reference proteome</keyword>
<dbReference type="EMBL" id="LR586016">
    <property type="protein sequence ID" value="VIP05697.1"/>
    <property type="molecule type" value="Genomic_DNA"/>
</dbReference>